<evidence type="ECO:0000256" key="7">
    <source>
        <dbReference type="ARBA" id="ARBA00008238"/>
    </source>
</evidence>
<evidence type="ECO:0000256" key="33">
    <source>
        <dbReference type="SAM" id="SignalP"/>
    </source>
</evidence>
<dbReference type="InterPro" id="IPR036880">
    <property type="entry name" value="Kunitz_BPTI_sf"/>
</dbReference>
<dbReference type="Gene3D" id="2.40.128.20">
    <property type="match status" value="1"/>
</dbReference>
<sequence>MNTCWALILVPALLALGRCSPIQPEDNIQIQENFDLQKIYGKWYDIAIGSTCKWLKHHKEKFNMGTLELSDGETDGEVRIVNTRMRHGTCSQIVGSYQKTETPGKFDYFNARWGTTIQNYIVFTNYNEYVIMQMRKKKGSETTTTVKLYGRSPDLRPTLVDEFRQFALAQGIPEDSIVMLPNNGECSPGEIEVRPRRTQRAVLPEEEEGSGMENSPFSKNKGESCRLAPASGPCLGNHNRYFYNSSTMACETFQYGGCLGNNNNFHSEKECLQTCRTEAACRLPITPGPCKTAKTHWAFDAAQGKCVTFSYGGCQGNGNQFYTEKECKEYCGVQKDVSEELL</sequence>
<dbReference type="SUPFAM" id="SSF57362">
    <property type="entry name" value="BPTI-like"/>
    <property type="match status" value="2"/>
</dbReference>
<evidence type="ECO:0000256" key="21">
    <source>
        <dbReference type="ARBA" id="ARBA00022991"/>
    </source>
</evidence>
<comment type="similarity">
    <text evidence="7">In the N-terminal section; belongs to the calycin superfamily. Lipocalin family.</text>
</comment>
<keyword evidence="13" id="KW-0165">Cleavage on pair of basic residues</keyword>
<dbReference type="PRINTS" id="PR00759">
    <property type="entry name" value="BASICPTASE"/>
</dbReference>
<dbReference type="Proteomes" id="UP000694892">
    <property type="component" value="Chromosome 8L"/>
</dbReference>
<dbReference type="GO" id="GO:0005743">
    <property type="term" value="C:mitochondrial inner membrane"/>
    <property type="evidence" value="ECO:0007669"/>
    <property type="project" value="UniProtKB-SubCell"/>
</dbReference>
<evidence type="ECO:0000256" key="8">
    <source>
        <dbReference type="ARBA" id="ARBA00018905"/>
    </source>
</evidence>
<accession>A0A974C5J7</accession>
<dbReference type="GO" id="GO:0004867">
    <property type="term" value="F:serine-type endopeptidase inhibitor activity"/>
    <property type="evidence" value="ECO:0007669"/>
    <property type="project" value="UniProtKB-KW"/>
</dbReference>
<evidence type="ECO:0000256" key="4">
    <source>
        <dbReference type="ARBA" id="ARBA00004514"/>
    </source>
</evidence>
<keyword evidence="17" id="KW-0999">Mitochondrion inner membrane</keyword>
<dbReference type="AlphaFoldDB" id="A0A974C5J7"/>
<dbReference type="SMART" id="SM00131">
    <property type="entry name" value="KU"/>
    <property type="match status" value="2"/>
</dbReference>
<keyword evidence="26" id="KW-0325">Glycoprotein</keyword>
<dbReference type="Gene3D" id="4.10.410.10">
    <property type="entry name" value="Pancreatic trypsin inhibitor Kunitz domain"/>
    <property type="match status" value="2"/>
</dbReference>
<dbReference type="OMA" id="CPWLKRI"/>
<evidence type="ECO:0000256" key="28">
    <source>
        <dbReference type="ARBA" id="ARBA00029383"/>
    </source>
</evidence>
<dbReference type="PRINTS" id="PR00179">
    <property type="entry name" value="LIPOCALIN"/>
</dbReference>
<evidence type="ECO:0000256" key="1">
    <source>
        <dbReference type="ARBA" id="ARBA00004202"/>
    </source>
</evidence>
<keyword evidence="23" id="KW-0496">Mitochondrion</keyword>
<dbReference type="InterPro" id="IPR029856">
    <property type="entry name" value="AMBP"/>
</dbReference>
<dbReference type="SUPFAM" id="SSF50814">
    <property type="entry name" value="Lipocalins"/>
    <property type="match status" value="1"/>
</dbReference>
<proteinExistence type="inferred from homology"/>
<dbReference type="GO" id="GO:0005829">
    <property type="term" value="C:cytosol"/>
    <property type="evidence" value="ECO:0007669"/>
    <property type="project" value="UniProtKB-SubCell"/>
</dbReference>
<keyword evidence="16" id="KW-0677">Repeat</keyword>
<keyword evidence="19" id="KW-0722">Serine protease inhibitor</keyword>
<dbReference type="PANTHER" id="PTHR46676">
    <property type="entry name" value="PROTEIN AMBP"/>
    <property type="match status" value="1"/>
</dbReference>
<keyword evidence="27" id="KW-0539">Nucleus</keyword>
<keyword evidence="15 33" id="KW-0732">Signal</keyword>
<evidence type="ECO:0000256" key="14">
    <source>
        <dbReference type="ARBA" id="ARBA00022690"/>
    </source>
</evidence>
<dbReference type="InterPro" id="IPR000566">
    <property type="entry name" value="Lipocln_cytosolic_FA-bd_dom"/>
</dbReference>
<dbReference type="CDD" id="cd22596">
    <property type="entry name" value="Kunitz_bikunin_1-like"/>
    <property type="match status" value="1"/>
</dbReference>
<keyword evidence="21" id="KW-0157">Chromophore</keyword>
<dbReference type="GO" id="GO:0016491">
    <property type="term" value="F:oxidoreductase activity"/>
    <property type="evidence" value="ECO:0007669"/>
    <property type="project" value="UniProtKB-KW"/>
</dbReference>
<comment type="subunit">
    <text evidence="30">I-alpha-I plasma protease inhibitors are assembled from one or two heavy chains (HC) and one light chain, bikunin. Inter-alpha-inhibitor (I-alpha-I) is composed of ITIH1/HC1, ITIH2/HC2 and bikunin, and pre-alpha-inhibitor (P-alpha-I) of ITIH3/HC3 and bikunin. Interacts with TNFAIP6 (via Link domain).</text>
</comment>
<keyword evidence="9" id="KW-1003">Cell membrane</keyword>
<evidence type="ECO:0000256" key="9">
    <source>
        <dbReference type="ARBA" id="ARBA00022475"/>
    </source>
</evidence>
<evidence type="ECO:0000256" key="31">
    <source>
        <dbReference type="ARBA" id="ARBA00047015"/>
    </source>
</evidence>
<name>A0A974C5J7_XENLA</name>
<evidence type="ECO:0000256" key="26">
    <source>
        <dbReference type="ARBA" id="ARBA00023180"/>
    </source>
</evidence>
<dbReference type="InterPro" id="IPR002223">
    <property type="entry name" value="Kunitz_BPTI"/>
</dbReference>
<keyword evidence="14" id="KW-0646">Protease inhibitor</keyword>
<evidence type="ECO:0000256" key="6">
    <source>
        <dbReference type="ARBA" id="ARBA00004637"/>
    </source>
</evidence>
<keyword evidence="12" id="KW-0272">Extracellular matrix</keyword>
<comment type="function">
    <text evidence="28">Kunitz-type serine protease inhibitor. Has high catalytic efficiency for F10/blood coagulation factor Xa and may act as an anticoagulant by inhibiting prothrombin activation. Inhibits trypsin and mast cell CMA1/chymase and tryptase proteases.</text>
</comment>
<evidence type="ECO:0000256" key="2">
    <source>
        <dbReference type="ARBA" id="ARBA00004240"/>
    </source>
</evidence>
<dbReference type="InterPro" id="IPR012674">
    <property type="entry name" value="Calycin"/>
</dbReference>
<comment type="subunit">
    <text evidence="29">Monomer. Also occurs as a complex with tryptase in mast cells.</text>
</comment>
<feature type="chain" id="PRO_5037179933" description="Protein AMBP" evidence="33">
    <location>
        <begin position="20"/>
        <end position="342"/>
    </location>
</feature>
<evidence type="ECO:0000256" key="27">
    <source>
        <dbReference type="ARBA" id="ARBA00023242"/>
    </source>
</evidence>
<evidence type="ECO:0000256" key="5">
    <source>
        <dbReference type="ARBA" id="ARBA00004617"/>
    </source>
</evidence>
<dbReference type="InterPro" id="IPR002968">
    <property type="entry name" value="A1-microglobln"/>
</dbReference>
<dbReference type="GO" id="GO:0005886">
    <property type="term" value="C:plasma membrane"/>
    <property type="evidence" value="ECO:0007669"/>
    <property type="project" value="UniProtKB-SubCell"/>
</dbReference>
<dbReference type="Pfam" id="PF00014">
    <property type="entry name" value="Kunitz_BPTI"/>
    <property type="match status" value="2"/>
</dbReference>
<evidence type="ECO:0000256" key="25">
    <source>
        <dbReference type="ARBA" id="ARBA00023157"/>
    </source>
</evidence>
<feature type="domain" description="BPTI/Kunitz inhibitor" evidence="34">
    <location>
        <begin position="225"/>
        <end position="275"/>
    </location>
</feature>
<feature type="region of interest" description="Disordered" evidence="32">
    <location>
        <begin position="188"/>
        <end position="222"/>
    </location>
</feature>
<dbReference type="PROSITE" id="PS50279">
    <property type="entry name" value="BPTI_KUNITZ_2"/>
    <property type="match status" value="2"/>
</dbReference>
<evidence type="ECO:0000256" key="16">
    <source>
        <dbReference type="ARBA" id="ARBA00022737"/>
    </source>
</evidence>
<dbReference type="PRINTS" id="PR01215">
    <property type="entry name" value="A1MCGLOBULIN"/>
</dbReference>
<dbReference type="FunFam" id="2.40.128.20:FF:000007">
    <property type="entry name" value="Alpha-1-microglobulin/bikunin precursor"/>
    <property type="match status" value="1"/>
</dbReference>
<protein>
    <recommendedName>
        <fullName evidence="8">Protein AMBP</fullName>
    </recommendedName>
</protein>
<evidence type="ECO:0000256" key="3">
    <source>
        <dbReference type="ARBA" id="ARBA00004498"/>
    </source>
</evidence>
<organism evidence="35 36">
    <name type="scientific">Xenopus laevis</name>
    <name type="common">African clawed frog</name>
    <dbReference type="NCBI Taxonomy" id="8355"/>
    <lineage>
        <taxon>Eukaryota</taxon>
        <taxon>Metazoa</taxon>
        <taxon>Chordata</taxon>
        <taxon>Craniata</taxon>
        <taxon>Vertebrata</taxon>
        <taxon>Euteleostomi</taxon>
        <taxon>Amphibia</taxon>
        <taxon>Batrachia</taxon>
        <taxon>Anura</taxon>
        <taxon>Pipoidea</taxon>
        <taxon>Pipidae</taxon>
        <taxon>Xenopodinae</taxon>
        <taxon>Xenopus</taxon>
        <taxon>Xenopus</taxon>
    </lineage>
</organism>
<evidence type="ECO:0000256" key="18">
    <source>
        <dbReference type="ARBA" id="ARBA00022824"/>
    </source>
</evidence>
<dbReference type="PROSITE" id="PS00280">
    <property type="entry name" value="BPTI_KUNITZ_1"/>
    <property type="match status" value="2"/>
</dbReference>
<evidence type="ECO:0000256" key="11">
    <source>
        <dbReference type="ARBA" id="ARBA00022525"/>
    </source>
</evidence>
<keyword evidence="18" id="KW-0256">Endoplasmic reticulum</keyword>
<keyword evidence="25" id="KW-1015">Disulfide bond</keyword>
<keyword evidence="10" id="KW-0963">Cytoplasm</keyword>
<dbReference type="FunFam" id="4.10.410.10:FF:000010">
    <property type="entry name" value="Alpha1-microglobulin/bikunin (AMBP)"/>
    <property type="match status" value="1"/>
</dbReference>
<evidence type="ECO:0000256" key="19">
    <source>
        <dbReference type="ARBA" id="ARBA00022900"/>
    </source>
</evidence>
<evidence type="ECO:0000256" key="29">
    <source>
        <dbReference type="ARBA" id="ARBA00029474"/>
    </source>
</evidence>
<evidence type="ECO:0000256" key="13">
    <source>
        <dbReference type="ARBA" id="ARBA00022685"/>
    </source>
</evidence>
<reference evidence="36" key="1">
    <citation type="journal article" date="2016" name="Nature">
        <title>Genome evolution in the allotetraploid frog Xenopus laevis.</title>
        <authorList>
            <person name="Session A.M."/>
            <person name="Uno Y."/>
            <person name="Kwon T."/>
            <person name="Chapman J.A."/>
            <person name="Toyoda A."/>
            <person name="Takahashi S."/>
            <person name="Fukui A."/>
            <person name="Hikosaka A."/>
            <person name="Suzuki A."/>
            <person name="Kondo M."/>
            <person name="van Heeringen S.J."/>
            <person name="Quigley I."/>
            <person name="Heinz S."/>
            <person name="Ogino H."/>
            <person name="Ochi H."/>
            <person name="Hellsten U."/>
            <person name="Lyons J.B."/>
            <person name="Simakov O."/>
            <person name="Putnam N."/>
            <person name="Stites J."/>
            <person name="Kuroki Y."/>
            <person name="Tanaka T."/>
            <person name="Michiue T."/>
            <person name="Watanabe M."/>
            <person name="Bogdanovic O."/>
            <person name="Lister R."/>
            <person name="Georgiou G."/>
            <person name="Paranjpe S.S."/>
            <person name="van Kruijsbergen I."/>
            <person name="Shu S."/>
            <person name="Carlson J."/>
            <person name="Kinoshita T."/>
            <person name="Ohta Y."/>
            <person name="Mawaribuchi S."/>
            <person name="Jenkins J."/>
            <person name="Grimwood J."/>
            <person name="Schmutz J."/>
            <person name="Mitros T."/>
            <person name="Mozaffari S.V."/>
            <person name="Suzuki Y."/>
            <person name="Haramoto Y."/>
            <person name="Yamamoto T.S."/>
            <person name="Takagi C."/>
            <person name="Heald R."/>
            <person name="Miller K."/>
            <person name="Haudenschild C."/>
            <person name="Kitzman J."/>
            <person name="Nakayama T."/>
            <person name="Izutsu Y."/>
            <person name="Robert J."/>
            <person name="Fortriede J."/>
            <person name="Burns K."/>
            <person name="Lotay V."/>
            <person name="Karimi K."/>
            <person name="Yasuoka Y."/>
            <person name="Dichmann D.S."/>
            <person name="Flajnik M.F."/>
            <person name="Houston D.W."/>
            <person name="Shendure J."/>
            <person name="DuPasquier L."/>
            <person name="Vize P.D."/>
            <person name="Zorn A.M."/>
            <person name="Ito M."/>
            <person name="Marcotte E.M."/>
            <person name="Wallingford J.B."/>
            <person name="Ito Y."/>
            <person name="Asashima M."/>
            <person name="Ueno N."/>
            <person name="Matsuda Y."/>
            <person name="Veenstra G.J."/>
            <person name="Fujiyama A."/>
            <person name="Harland R.M."/>
            <person name="Taira M."/>
            <person name="Rokhsar D.S."/>
        </authorList>
    </citation>
    <scope>NUCLEOTIDE SEQUENCE [LARGE SCALE GENOMIC DNA]</scope>
    <source>
        <strain evidence="36">J</strain>
    </source>
</reference>
<evidence type="ECO:0000313" key="36">
    <source>
        <dbReference type="Proteomes" id="UP000694892"/>
    </source>
</evidence>
<keyword evidence="24" id="KW-0472">Membrane</keyword>
<evidence type="ECO:0000256" key="22">
    <source>
        <dbReference type="ARBA" id="ARBA00023002"/>
    </source>
</evidence>
<evidence type="ECO:0000256" key="10">
    <source>
        <dbReference type="ARBA" id="ARBA00022490"/>
    </source>
</evidence>
<dbReference type="PANTHER" id="PTHR46676:SF1">
    <property type="entry name" value="PROTEIN AMBP"/>
    <property type="match status" value="1"/>
</dbReference>
<evidence type="ECO:0000256" key="20">
    <source>
        <dbReference type="ARBA" id="ARBA00022974"/>
    </source>
</evidence>
<evidence type="ECO:0000259" key="34">
    <source>
        <dbReference type="PROSITE" id="PS50279"/>
    </source>
</evidence>
<keyword evidence="20" id="KW-0654">Proteoglycan</keyword>
<dbReference type="CDD" id="cd22597">
    <property type="entry name" value="Kunitz_bikunin_2-like"/>
    <property type="match status" value="1"/>
</dbReference>
<comment type="subunit">
    <text evidence="31">Monomer. Homodimer. In plasma, it occurs as a monomer or dimer and in covalently-linked complexes with immunoglobulin A (IgA), ALB/albumin and F2/prothrombin. Chromophore-bound alpha-1-microglobulin interacts with the constant region of immunoglobulin A. Chromophore-bound alpha-1-microglobulin interacts with ALB with molar ratio 2:1 and 1:1; this interaction does not prevent fatty acid binding to ALB. Interacts with F2/prothrombin (via N-terminus) with molar ratio 2:1 and 1:1; this interaction does not prevent the activation of prothrombin to thrombin. Interacts with NDUFAB1, a subunit of mitochondrial complex I. Interacts with FN1.</text>
</comment>
<dbReference type="CDD" id="cd19418">
    <property type="entry name" value="lipocalin_A1M-like"/>
    <property type="match status" value="1"/>
</dbReference>
<evidence type="ECO:0000256" key="12">
    <source>
        <dbReference type="ARBA" id="ARBA00022530"/>
    </source>
</evidence>
<evidence type="ECO:0000256" key="24">
    <source>
        <dbReference type="ARBA" id="ARBA00023136"/>
    </source>
</evidence>
<keyword evidence="22" id="KW-0560">Oxidoreductase</keyword>
<dbReference type="GO" id="GO:0005576">
    <property type="term" value="C:extracellular region"/>
    <property type="evidence" value="ECO:0007669"/>
    <property type="project" value="UniProtKB-ARBA"/>
</dbReference>
<evidence type="ECO:0000256" key="30">
    <source>
        <dbReference type="ARBA" id="ARBA00046983"/>
    </source>
</evidence>
<keyword evidence="11" id="KW-0964">Secreted</keyword>
<evidence type="ECO:0000256" key="23">
    <source>
        <dbReference type="ARBA" id="ARBA00023128"/>
    </source>
</evidence>
<evidence type="ECO:0000313" key="35">
    <source>
        <dbReference type="EMBL" id="OCT66924.1"/>
    </source>
</evidence>
<dbReference type="EMBL" id="CM004480">
    <property type="protein sequence ID" value="OCT66924.1"/>
    <property type="molecule type" value="Genomic_DNA"/>
</dbReference>
<evidence type="ECO:0000256" key="15">
    <source>
        <dbReference type="ARBA" id="ARBA00022729"/>
    </source>
</evidence>
<feature type="domain" description="BPTI/Kunitz inhibitor" evidence="34">
    <location>
        <begin position="281"/>
        <end position="331"/>
    </location>
</feature>
<gene>
    <name evidence="35" type="ORF">XELAEV_18038206mg</name>
</gene>
<dbReference type="GO" id="GO:0005783">
    <property type="term" value="C:endoplasmic reticulum"/>
    <property type="evidence" value="ECO:0007669"/>
    <property type="project" value="UniProtKB-SubCell"/>
</dbReference>
<comment type="subcellular location">
    <subcellularLocation>
        <location evidence="1">Cell membrane</location>
        <topology evidence="1">Peripheral membrane protein</topology>
    </subcellularLocation>
    <subcellularLocation>
        <location evidence="4">Cytoplasm</location>
        <location evidence="4">Cytosol</location>
    </subcellularLocation>
    <subcellularLocation>
        <location evidence="2">Endoplasmic reticulum</location>
    </subcellularLocation>
    <subcellularLocation>
        <location evidence="6">Mitochondrion inner membrane</location>
        <topology evidence="6">Peripheral membrane protein</topology>
    </subcellularLocation>
    <subcellularLocation>
        <location evidence="5">Nucleus membrane</location>
        <topology evidence="5">Peripheral membrane protein</topology>
    </subcellularLocation>
    <subcellularLocation>
        <location evidence="3">Secreted</location>
        <location evidence="3">Extracellular space</location>
        <location evidence="3">Extracellular matrix</location>
    </subcellularLocation>
</comment>
<evidence type="ECO:0000256" key="17">
    <source>
        <dbReference type="ARBA" id="ARBA00022792"/>
    </source>
</evidence>
<evidence type="ECO:0000256" key="32">
    <source>
        <dbReference type="SAM" id="MobiDB-lite"/>
    </source>
</evidence>
<dbReference type="Pfam" id="PF00061">
    <property type="entry name" value="Lipocalin"/>
    <property type="match status" value="1"/>
</dbReference>
<dbReference type="InterPro" id="IPR020901">
    <property type="entry name" value="Prtase_inh_Kunz-CS"/>
</dbReference>
<feature type="signal peptide" evidence="33">
    <location>
        <begin position="1"/>
        <end position="19"/>
    </location>
</feature>
<dbReference type="GO" id="GO:0031965">
    <property type="term" value="C:nuclear membrane"/>
    <property type="evidence" value="ECO:0007669"/>
    <property type="project" value="UniProtKB-SubCell"/>
</dbReference>